<dbReference type="CDD" id="cd01583">
    <property type="entry name" value="IPMI"/>
    <property type="match status" value="1"/>
</dbReference>
<feature type="binding site" evidence="13">
    <location>
        <position position="347"/>
    </location>
    <ligand>
        <name>[4Fe-4S] cluster</name>
        <dbReference type="ChEBI" id="CHEBI:49883"/>
    </ligand>
</feature>
<comment type="caution">
    <text evidence="15">The sequence shown here is derived from an EMBL/GenBank/DDBJ whole genome shotgun (WGS) entry which is preliminary data.</text>
</comment>
<keyword evidence="8 13" id="KW-0479">Metal-binding</keyword>
<keyword evidence="9 13" id="KW-0408">Iron</keyword>
<evidence type="ECO:0000256" key="5">
    <source>
        <dbReference type="ARBA" id="ARBA00022430"/>
    </source>
</evidence>
<comment type="cofactor">
    <cofactor evidence="13">
        <name>[4Fe-4S] cluster</name>
        <dbReference type="ChEBI" id="CHEBI:49883"/>
    </cofactor>
    <text evidence="13">Binds 1 [4Fe-4S] cluster per subunit.</text>
</comment>
<organism evidence="15 16">
    <name type="scientific">Parapusillimonas granuli</name>
    <dbReference type="NCBI Taxonomy" id="380911"/>
    <lineage>
        <taxon>Bacteria</taxon>
        <taxon>Pseudomonadati</taxon>
        <taxon>Pseudomonadota</taxon>
        <taxon>Betaproteobacteria</taxon>
        <taxon>Burkholderiales</taxon>
        <taxon>Alcaligenaceae</taxon>
        <taxon>Parapusillimonas</taxon>
    </lineage>
</organism>
<comment type="catalytic activity">
    <reaction evidence="1 13">
        <text>(2R,3S)-3-isopropylmalate = (2S)-2-isopropylmalate</text>
        <dbReference type="Rhea" id="RHEA:32287"/>
        <dbReference type="ChEBI" id="CHEBI:1178"/>
        <dbReference type="ChEBI" id="CHEBI:35121"/>
        <dbReference type="EC" id="4.2.1.33"/>
    </reaction>
</comment>
<dbReference type="PROSITE" id="PS01244">
    <property type="entry name" value="ACONITASE_2"/>
    <property type="match status" value="1"/>
</dbReference>
<protein>
    <recommendedName>
        <fullName evidence="13">3-isopropylmalate dehydratase large subunit</fullName>
        <ecNumber evidence="13">4.2.1.33</ecNumber>
    </recommendedName>
    <alternativeName>
        <fullName evidence="13">Alpha-IPM isomerase</fullName>
        <shortName evidence="13">IPMI</shortName>
    </alternativeName>
    <alternativeName>
        <fullName evidence="13">Isopropylmalate isomerase</fullName>
    </alternativeName>
</protein>
<dbReference type="GO" id="GO:0046872">
    <property type="term" value="F:metal ion binding"/>
    <property type="evidence" value="ECO:0007669"/>
    <property type="project" value="UniProtKB-KW"/>
</dbReference>
<evidence type="ECO:0000256" key="7">
    <source>
        <dbReference type="ARBA" id="ARBA00022605"/>
    </source>
</evidence>
<dbReference type="AlphaFoldDB" id="A0A853G1E8"/>
<evidence type="ECO:0000256" key="3">
    <source>
        <dbReference type="ARBA" id="ARBA00004729"/>
    </source>
</evidence>
<gene>
    <name evidence="13 15" type="primary">leuC</name>
    <name evidence="15" type="ORF">H0A72_17430</name>
</gene>
<keyword evidence="6 13" id="KW-0004">4Fe-4S</keyword>
<evidence type="ECO:0000256" key="8">
    <source>
        <dbReference type="ARBA" id="ARBA00022723"/>
    </source>
</evidence>
<name>A0A853G1E8_9BURK</name>
<comment type="similarity">
    <text evidence="13">Belongs to the aconitase/IPM isomerase family. LeuC type 1 subfamily.</text>
</comment>
<evidence type="ECO:0000313" key="15">
    <source>
        <dbReference type="EMBL" id="NYT51098.1"/>
    </source>
</evidence>
<dbReference type="InterPro" id="IPR050067">
    <property type="entry name" value="IPM_dehydratase_rel_enz"/>
</dbReference>
<feature type="binding site" evidence="13">
    <location>
        <position position="411"/>
    </location>
    <ligand>
        <name>[4Fe-4S] cluster</name>
        <dbReference type="ChEBI" id="CHEBI:49883"/>
    </ligand>
</feature>
<dbReference type="GO" id="GO:0003861">
    <property type="term" value="F:3-isopropylmalate dehydratase activity"/>
    <property type="evidence" value="ECO:0007669"/>
    <property type="project" value="UniProtKB-UniRule"/>
</dbReference>
<dbReference type="InterPro" id="IPR004430">
    <property type="entry name" value="3-IsopropMal_deHydase_lsu"/>
</dbReference>
<feature type="domain" description="Aconitase/3-isopropylmalate dehydratase large subunit alpha/beta/alpha" evidence="14">
    <location>
        <begin position="7"/>
        <end position="458"/>
    </location>
</feature>
<dbReference type="Pfam" id="PF00330">
    <property type="entry name" value="Aconitase"/>
    <property type="match status" value="1"/>
</dbReference>
<dbReference type="InterPro" id="IPR015931">
    <property type="entry name" value="Acnase/IPM_dHydase_lsu_aba_1/3"/>
</dbReference>
<dbReference type="HAMAP" id="MF_01026">
    <property type="entry name" value="LeuC_type1"/>
    <property type="match status" value="1"/>
</dbReference>
<dbReference type="InterPro" id="IPR018136">
    <property type="entry name" value="Aconitase_4Fe-4S_BS"/>
</dbReference>
<dbReference type="PRINTS" id="PR00415">
    <property type="entry name" value="ACONITASE"/>
</dbReference>
<dbReference type="NCBIfam" id="NF009116">
    <property type="entry name" value="PRK12466.1"/>
    <property type="match status" value="1"/>
</dbReference>
<comment type="subunit">
    <text evidence="4 13">Heterodimer of LeuC and LeuD.</text>
</comment>
<dbReference type="SUPFAM" id="SSF53732">
    <property type="entry name" value="Aconitase iron-sulfur domain"/>
    <property type="match status" value="1"/>
</dbReference>
<evidence type="ECO:0000256" key="9">
    <source>
        <dbReference type="ARBA" id="ARBA00023004"/>
    </source>
</evidence>
<sequence>MAQTLYDKLWDAHVVHQESDGTCLLYIDRHLVHEVTSPQAFEGLKLADRKPWRISANLAVADHNVPTTDRSKGIEDPISRLQVDTLDENCEKYGITEFRMNDRRQGIVHIIGPEQGATLPGMTVVCGDSHTSTHGAVGALAFGIGTSEVEHVLATQTLLMKKNKNMLIKVEGELPFGCTAKDLVLYIIGKIGTAGGTGYAIEFGGSTMRGLSVEGRMTVCNMAIEAGARSGMVAVDQKTIDYFRGRPYAPTGALWDQAVQYWKTLHSDEGASFDRVVEIDARQIKPQVSWGTSPEMVLAVDERVPDPDKEKDDVRRSGMERALEYMGLKPNTPLVDIKVDRVFIGSCTNARIEDLRDAAVVARGKRVASSVKQAMVVPGSGLVKMQAEKEGLDKIFLAAGFEWREPGCSMCLAMNADRLEPGERCASTSNRNFEGRQGQGGRTHLVSPAMAAAAAIAGHFVDVRTLR</sequence>
<keyword evidence="12 13" id="KW-0100">Branched-chain amino acid biosynthesis</keyword>
<dbReference type="Gene3D" id="3.30.499.10">
    <property type="entry name" value="Aconitase, domain 3"/>
    <property type="match status" value="2"/>
</dbReference>
<comment type="pathway">
    <text evidence="3 13">Amino-acid biosynthesis; L-leucine biosynthesis; L-leucine from 3-methyl-2-oxobutanoate: step 2/4.</text>
</comment>
<evidence type="ECO:0000256" key="10">
    <source>
        <dbReference type="ARBA" id="ARBA00023014"/>
    </source>
</evidence>
<dbReference type="FunFam" id="3.30.499.10:FF:000007">
    <property type="entry name" value="3-isopropylmalate dehydratase large subunit"/>
    <property type="match status" value="1"/>
</dbReference>
<keyword evidence="11 13" id="KW-0456">Lyase</keyword>
<dbReference type="EC" id="4.2.1.33" evidence="13"/>
<reference evidence="15 16" key="1">
    <citation type="submission" date="2020-07" db="EMBL/GenBank/DDBJ databases">
        <title>Taxonomic revisions and descriptions of new bacterial species based on genomic comparisons in the high-G+C-content subgroup of the family Alcaligenaceae.</title>
        <authorList>
            <person name="Szabo A."/>
            <person name="Felfoldi T."/>
        </authorList>
    </citation>
    <scope>NUCLEOTIDE SEQUENCE [LARGE SCALE GENOMIC DNA]</scope>
    <source>
        <strain evidence="15 16">LMG 24012</strain>
    </source>
</reference>
<proteinExistence type="inferred from homology"/>
<comment type="function">
    <text evidence="2 13">Catalyzes the isomerization between 2-isopropylmalate and 3-isopropylmalate, via the formation of 2-isopropylmaleate.</text>
</comment>
<accession>A0A853G1E8</accession>
<dbReference type="NCBIfam" id="TIGR00170">
    <property type="entry name" value="leuC"/>
    <property type="match status" value="1"/>
</dbReference>
<evidence type="ECO:0000256" key="1">
    <source>
        <dbReference type="ARBA" id="ARBA00000491"/>
    </source>
</evidence>
<dbReference type="EMBL" id="JACCEM010000009">
    <property type="protein sequence ID" value="NYT51098.1"/>
    <property type="molecule type" value="Genomic_DNA"/>
</dbReference>
<evidence type="ECO:0000259" key="14">
    <source>
        <dbReference type="Pfam" id="PF00330"/>
    </source>
</evidence>
<keyword evidence="5 13" id="KW-0432">Leucine biosynthesis</keyword>
<dbReference type="RefSeq" id="WP_180157634.1">
    <property type="nucleotide sequence ID" value="NZ_JACCEM010000009.1"/>
</dbReference>
<keyword evidence="7 13" id="KW-0028">Amino-acid biosynthesis</keyword>
<keyword evidence="10 13" id="KW-0411">Iron-sulfur</keyword>
<evidence type="ECO:0000256" key="6">
    <source>
        <dbReference type="ARBA" id="ARBA00022485"/>
    </source>
</evidence>
<dbReference type="InterPro" id="IPR033941">
    <property type="entry name" value="IPMI_cat"/>
</dbReference>
<dbReference type="Proteomes" id="UP000559809">
    <property type="component" value="Unassembled WGS sequence"/>
</dbReference>
<dbReference type="GO" id="GO:0009098">
    <property type="term" value="P:L-leucine biosynthetic process"/>
    <property type="evidence" value="ECO:0007669"/>
    <property type="project" value="UniProtKB-UniRule"/>
</dbReference>
<evidence type="ECO:0000256" key="4">
    <source>
        <dbReference type="ARBA" id="ARBA00011271"/>
    </source>
</evidence>
<dbReference type="GO" id="GO:0051539">
    <property type="term" value="F:4 iron, 4 sulfur cluster binding"/>
    <property type="evidence" value="ECO:0007669"/>
    <property type="project" value="UniProtKB-KW"/>
</dbReference>
<evidence type="ECO:0000256" key="12">
    <source>
        <dbReference type="ARBA" id="ARBA00023304"/>
    </source>
</evidence>
<dbReference type="UniPathway" id="UPA00048">
    <property type="reaction ID" value="UER00071"/>
</dbReference>
<evidence type="ECO:0000256" key="11">
    <source>
        <dbReference type="ARBA" id="ARBA00023239"/>
    </source>
</evidence>
<evidence type="ECO:0000313" key="16">
    <source>
        <dbReference type="Proteomes" id="UP000559809"/>
    </source>
</evidence>
<dbReference type="InterPro" id="IPR001030">
    <property type="entry name" value="Acoase/IPM_deHydtase_lsu_aba"/>
</dbReference>
<evidence type="ECO:0000256" key="13">
    <source>
        <dbReference type="HAMAP-Rule" id="MF_01026"/>
    </source>
</evidence>
<dbReference type="PROSITE" id="PS00450">
    <property type="entry name" value="ACONITASE_1"/>
    <property type="match status" value="1"/>
</dbReference>
<dbReference type="PANTHER" id="PTHR43822:SF9">
    <property type="entry name" value="3-ISOPROPYLMALATE DEHYDRATASE"/>
    <property type="match status" value="1"/>
</dbReference>
<dbReference type="NCBIfam" id="NF004016">
    <property type="entry name" value="PRK05478.1"/>
    <property type="match status" value="1"/>
</dbReference>
<dbReference type="PANTHER" id="PTHR43822">
    <property type="entry name" value="HOMOACONITASE, MITOCHONDRIAL-RELATED"/>
    <property type="match status" value="1"/>
</dbReference>
<feature type="binding site" evidence="13">
    <location>
        <position position="408"/>
    </location>
    <ligand>
        <name>[4Fe-4S] cluster</name>
        <dbReference type="ChEBI" id="CHEBI:49883"/>
    </ligand>
</feature>
<dbReference type="InterPro" id="IPR036008">
    <property type="entry name" value="Aconitase_4Fe-4S_dom"/>
</dbReference>
<keyword evidence="16" id="KW-1185">Reference proteome</keyword>
<evidence type="ECO:0000256" key="2">
    <source>
        <dbReference type="ARBA" id="ARBA00002695"/>
    </source>
</evidence>